<accession>A0A3P1CQE1</accession>
<reference evidence="1 2" key="1">
    <citation type="submission" date="2018-11" db="EMBL/GenBank/DDBJ databases">
        <authorList>
            <person name="Zhou Z."/>
            <person name="Wang G."/>
        </authorList>
    </citation>
    <scope>NUCLEOTIDE SEQUENCE [LARGE SCALE GENOMIC DNA]</scope>
    <source>
        <strain evidence="1 2">KCTC42998</strain>
    </source>
</reference>
<dbReference type="EMBL" id="RQJP01000002">
    <property type="protein sequence ID" value="RRB15174.1"/>
    <property type="molecule type" value="Genomic_DNA"/>
</dbReference>
<dbReference type="OrthoDB" id="918471at2"/>
<dbReference type="AlphaFoldDB" id="A0A3P1CQE1"/>
<name>A0A3P1CQE1_9BACT</name>
<dbReference type="RefSeq" id="WP_124906778.1">
    <property type="nucleotide sequence ID" value="NZ_RQJP01000002.1"/>
</dbReference>
<evidence type="ECO:0000313" key="1">
    <source>
        <dbReference type="EMBL" id="RRB15174.1"/>
    </source>
</evidence>
<comment type="caution">
    <text evidence="1">The sequence shown here is derived from an EMBL/GenBank/DDBJ whole genome shotgun (WGS) entry which is preliminary data.</text>
</comment>
<gene>
    <name evidence="1" type="ORF">EHT87_11560</name>
</gene>
<protein>
    <submittedName>
        <fullName evidence="1">Uncharacterized protein</fullName>
    </submittedName>
</protein>
<keyword evidence="2" id="KW-1185">Reference proteome</keyword>
<sequence length="443" mass="48241">MSRRSLVYLSLLLPLLLATCKPDHDKPAVVVGVPGTSLPGGSSAATVLPKLLEMTVEGIPKENINIDEAKKEVTVIVPTAIASRLPATMFRVTDSARVVRPMGLDLLHPGSIDLNIGGLPTTNVSYKILLKPAGDLAIGSIPTPFVYETGSRLGLPIYNFYDGSYTTYLVLTRKGSGEVTKINVFDYPSASSTQIVDPLLFWPLIEQYAIPPGEYAVEIQKENGRKATLSQPLLVKRGAPKLSFNGNYVMGTPNRNVALGGVNLFGDEQLEVQLIDADGRESRIKPAEYDADGKWLKVALPEDTPAGYYALQLVRKGQVTAEYLRLPVINSPVQPYFSGLEGYTFDPYAKAPVVVNRAKSYRFGIGPYCLLQSKLKFIRVDNPLVEGSVEVVEGGNCEIGTSALSFTIPATFAPGRYLLVLEGTTYSKLNVRSEPFERIIEVR</sequence>
<evidence type="ECO:0000313" key="2">
    <source>
        <dbReference type="Proteomes" id="UP000274271"/>
    </source>
</evidence>
<dbReference type="Proteomes" id="UP000274271">
    <property type="component" value="Unassembled WGS sequence"/>
</dbReference>
<proteinExistence type="predicted"/>
<organism evidence="1 2">
    <name type="scientific">Larkinella knui</name>
    <dbReference type="NCBI Taxonomy" id="2025310"/>
    <lineage>
        <taxon>Bacteria</taxon>
        <taxon>Pseudomonadati</taxon>
        <taxon>Bacteroidota</taxon>
        <taxon>Cytophagia</taxon>
        <taxon>Cytophagales</taxon>
        <taxon>Spirosomataceae</taxon>
        <taxon>Larkinella</taxon>
    </lineage>
</organism>